<comment type="caution">
    <text evidence="2">The sequence shown here is derived from an EMBL/GenBank/DDBJ whole genome shotgun (WGS) entry which is preliminary data.</text>
</comment>
<dbReference type="EMBL" id="DXBM01000047">
    <property type="protein sequence ID" value="HIZ46464.1"/>
    <property type="molecule type" value="Genomic_DNA"/>
</dbReference>
<evidence type="ECO:0000313" key="3">
    <source>
        <dbReference type="Proteomes" id="UP000824062"/>
    </source>
</evidence>
<reference evidence="2" key="1">
    <citation type="journal article" date="2021" name="PeerJ">
        <title>Extensive microbial diversity within the chicken gut microbiome revealed by metagenomics and culture.</title>
        <authorList>
            <person name="Gilroy R."/>
            <person name="Ravi A."/>
            <person name="Getino M."/>
            <person name="Pursley I."/>
            <person name="Horton D.L."/>
            <person name="Alikhan N.F."/>
            <person name="Baker D."/>
            <person name="Gharbi K."/>
            <person name="Hall N."/>
            <person name="Watson M."/>
            <person name="Adriaenssens E.M."/>
            <person name="Foster-Nyarko E."/>
            <person name="Jarju S."/>
            <person name="Secka A."/>
            <person name="Antonio M."/>
            <person name="Oren A."/>
            <person name="Chaudhuri R.R."/>
            <person name="La Ragione R."/>
            <person name="Hildebrand F."/>
            <person name="Pallen M.J."/>
        </authorList>
    </citation>
    <scope>NUCLEOTIDE SEQUENCE</scope>
    <source>
        <strain evidence="2">ChiHjej12B11-14209</strain>
    </source>
</reference>
<gene>
    <name evidence="2" type="ORF">IAA19_05530</name>
</gene>
<evidence type="ECO:0000256" key="1">
    <source>
        <dbReference type="SAM" id="MobiDB-lite"/>
    </source>
</evidence>
<feature type="compositionally biased region" description="Basic and acidic residues" evidence="1">
    <location>
        <begin position="45"/>
        <end position="63"/>
    </location>
</feature>
<feature type="region of interest" description="Disordered" evidence="1">
    <location>
        <begin position="44"/>
        <end position="71"/>
    </location>
</feature>
<accession>A0A9D2JF77</accession>
<protein>
    <submittedName>
        <fullName evidence="2">Uncharacterized protein</fullName>
    </submittedName>
</protein>
<proteinExistence type="predicted"/>
<organism evidence="2 3">
    <name type="scientific">Candidatus Olsenella pullistercoris</name>
    <dbReference type="NCBI Taxonomy" id="2838712"/>
    <lineage>
        <taxon>Bacteria</taxon>
        <taxon>Bacillati</taxon>
        <taxon>Actinomycetota</taxon>
        <taxon>Coriobacteriia</taxon>
        <taxon>Coriobacteriales</taxon>
        <taxon>Atopobiaceae</taxon>
        <taxon>Olsenella</taxon>
    </lineage>
</organism>
<dbReference type="Proteomes" id="UP000824062">
    <property type="component" value="Unassembled WGS sequence"/>
</dbReference>
<name>A0A9D2JF77_9ACTN</name>
<sequence length="71" mass="7815">MRVEKNAHIAGDNELFGVLLRIVGNTFDEQATLASNVLLTTAKKNAREERQAARRETAARGPEEGLPLAKR</sequence>
<evidence type="ECO:0000313" key="2">
    <source>
        <dbReference type="EMBL" id="HIZ46464.1"/>
    </source>
</evidence>
<reference evidence="2" key="2">
    <citation type="submission" date="2021-04" db="EMBL/GenBank/DDBJ databases">
        <authorList>
            <person name="Gilroy R."/>
        </authorList>
    </citation>
    <scope>NUCLEOTIDE SEQUENCE</scope>
    <source>
        <strain evidence="2">ChiHjej12B11-14209</strain>
    </source>
</reference>
<dbReference type="AlphaFoldDB" id="A0A9D2JF77"/>